<proteinExistence type="predicted"/>
<feature type="non-terminal residue" evidence="2">
    <location>
        <position position="121"/>
    </location>
</feature>
<gene>
    <name evidence="2" type="ORF">PFISCL1PPCAC_16374</name>
</gene>
<organism evidence="2 3">
    <name type="scientific">Pristionchus fissidentatus</name>
    <dbReference type="NCBI Taxonomy" id="1538716"/>
    <lineage>
        <taxon>Eukaryota</taxon>
        <taxon>Metazoa</taxon>
        <taxon>Ecdysozoa</taxon>
        <taxon>Nematoda</taxon>
        <taxon>Chromadorea</taxon>
        <taxon>Rhabditida</taxon>
        <taxon>Rhabditina</taxon>
        <taxon>Diplogasteromorpha</taxon>
        <taxon>Diplogasteroidea</taxon>
        <taxon>Neodiplogasteridae</taxon>
        <taxon>Pristionchus</taxon>
    </lineage>
</organism>
<feature type="chain" id="PRO_5043944049" evidence="1">
    <location>
        <begin position="22"/>
        <end position="121"/>
    </location>
</feature>
<feature type="non-terminal residue" evidence="2">
    <location>
        <position position="1"/>
    </location>
</feature>
<evidence type="ECO:0000313" key="3">
    <source>
        <dbReference type="Proteomes" id="UP001432322"/>
    </source>
</evidence>
<sequence length="121" mass="12450">TSGSSLALLALAVDILHSSLGDVTTLGRLADRAQATLGTGEASLLESLEFVSQFVENESVVGSSLLSHGITHVLRRTILSLDTRLKGYVGGVIVGGDDLVSIGVLLITLAAARRLGEAVLL</sequence>
<name>A0AAV5W4Q9_9BILA</name>
<dbReference type="Proteomes" id="UP001432322">
    <property type="component" value="Unassembled WGS sequence"/>
</dbReference>
<comment type="caution">
    <text evidence="2">The sequence shown here is derived from an EMBL/GenBank/DDBJ whole genome shotgun (WGS) entry which is preliminary data.</text>
</comment>
<dbReference type="AlphaFoldDB" id="A0AAV5W4Q9"/>
<keyword evidence="1" id="KW-0732">Signal</keyword>
<dbReference type="EMBL" id="BTSY01000004">
    <property type="protein sequence ID" value="GMT25077.1"/>
    <property type="molecule type" value="Genomic_DNA"/>
</dbReference>
<keyword evidence="3" id="KW-1185">Reference proteome</keyword>
<evidence type="ECO:0000313" key="2">
    <source>
        <dbReference type="EMBL" id="GMT25077.1"/>
    </source>
</evidence>
<feature type="signal peptide" evidence="1">
    <location>
        <begin position="1"/>
        <end position="21"/>
    </location>
</feature>
<accession>A0AAV5W4Q9</accession>
<reference evidence="2" key="1">
    <citation type="submission" date="2023-10" db="EMBL/GenBank/DDBJ databases">
        <title>Genome assembly of Pristionchus species.</title>
        <authorList>
            <person name="Yoshida K."/>
            <person name="Sommer R.J."/>
        </authorList>
    </citation>
    <scope>NUCLEOTIDE SEQUENCE</scope>
    <source>
        <strain evidence="2">RS5133</strain>
    </source>
</reference>
<evidence type="ECO:0000256" key="1">
    <source>
        <dbReference type="SAM" id="SignalP"/>
    </source>
</evidence>
<protein>
    <submittedName>
        <fullName evidence="2">Uncharacterized protein</fullName>
    </submittedName>
</protein>